<dbReference type="PANTHER" id="PTHR42954:SF2">
    <property type="entry name" value="FE(2+) TRANSPORT PROTEIN A"/>
    <property type="match status" value="1"/>
</dbReference>
<proteinExistence type="predicted"/>
<name>A0A369BZ28_9GAMM</name>
<gene>
    <name evidence="3" type="ORF">DFQ59_11440</name>
</gene>
<sequence length="79" mass="8744">MDSTLRLSQLQPGERAVIRAVHAEQGLHQRLLALGFRAGKNLEVLRRGILNGPLHVRIGCTEVAIRTVDARKIEILRAA</sequence>
<dbReference type="AlphaFoldDB" id="A0A369BZ28"/>
<dbReference type="Proteomes" id="UP000252707">
    <property type="component" value="Unassembled WGS sequence"/>
</dbReference>
<dbReference type="OrthoDB" id="559009at2"/>
<dbReference type="GO" id="GO:0046914">
    <property type="term" value="F:transition metal ion binding"/>
    <property type="evidence" value="ECO:0007669"/>
    <property type="project" value="InterPro"/>
</dbReference>
<keyword evidence="1" id="KW-0408">Iron</keyword>
<evidence type="ECO:0000313" key="3">
    <source>
        <dbReference type="EMBL" id="RCX24884.1"/>
    </source>
</evidence>
<dbReference type="PANTHER" id="PTHR42954">
    <property type="entry name" value="FE(2+) TRANSPORT PROTEIN A"/>
    <property type="match status" value="1"/>
</dbReference>
<evidence type="ECO:0000256" key="1">
    <source>
        <dbReference type="ARBA" id="ARBA00023004"/>
    </source>
</evidence>
<dbReference type="InterPro" id="IPR008988">
    <property type="entry name" value="Transcriptional_repressor_C"/>
</dbReference>
<evidence type="ECO:0000313" key="4">
    <source>
        <dbReference type="Proteomes" id="UP000252707"/>
    </source>
</evidence>
<dbReference type="InterPro" id="IPR038157">
    <property type="entry name" value="FeoA_core_dom"/>
</dbReference>
<accession>A0A369BZ28</accession>
<dbReference type="RefSeq" id="WP_114281084.1">
    <property type="nucleotide sequence ID" value="NZ_QPJY01000014.1"/>
</dbReference>
<dbReference type="Pfam" id="PF04023">
    <property type="entry name" value="FeoA"/>
    <property type="match status" value="1"/>
</dbReference>
<keyword evidence="4" id="KW-1185">Reference proteome</keyword>
<organism evidence="3 4">
    <name type="scientific">Thioalbus denitrificans</name>
    <dbReference type="NCBI Taxonomy" id="547122"/>
    <lineage>
        <taxon>Bacteria</taxon>
        <taxon>Pseudomonadati</taxon>
        <taxon>Pseudomonadota</taxon>
        <taxon>Gammaproteobacteria</taxon>
        <taxon>Chromatiales</taxon>
        <taxon>Ectothiorhodospiraceae</taxon>
        <taxon>Thioalbus</taxon>
    </lineage>
</organism>
<dbReference type="EMBL" id="QPJY01000014">
    <property type="protein sequence ID" value="RCX24884.1"/>
    <property type="molecule type" value="Genomic_DNA"/>
</dbReference>
<dbReference type="SMART" id="SM00899">
    <property type="entry name" value="FeoA"/>
    <property type="match status" value="1"/>
</dbReference>
<comment type="caution">
    <text evidence="3">The sequence shown here is derived from an EMBL/GenBank/DDBJ whole genome shotgun (WGS) entry which is preliminary data.</text>
</comment>
<dbReference type="Gene3D" id="2.30.30.90">
    <property type="match status" value="1"/>
</dbReference>
<dbReference type="SUPFAM" id="SSF50037">
    <property type="entry name" value="C-terminal domain of transcriptional repressors"/>
    <property type="match status" value="1"/>
</dbReference>
<feature type="domain" description="Ferrous iron transporter FeoA-like" evidence="2">
    <location>
        <begin position="5"/>
        <end position="77"/>
    </location>
</feature>
<dbReference type="InterPro" id="IPR052713">
    <property type="entry name" value="FeoA"/>
</dbReference>
<dbReference type="InterPro" id="IPR007167">
    <property type="entry name" value="Fe-transptr_FeoA-like"/>
</dbReference>
<evidence type="ECO:0000259" key="2">
    <source>
        <dbReference type="SMART" id="SM00899"/>
    </source>
</evidence>
<protein>
    <submittedName>
        <fullName evidence="3">Ferrous iron transport protein A</fullName>
    </submittedName>
</protein>
<reference evidence="3 4" key="1">
    <citation type="submission" date="2018-07" db="EMBL/GenBank/DDBJ databases">
        <title>Genomic Encyclopedia of Type Strains, Phase IV (KMG-IV): sequencing the most valuable type-strain genomes for metagenomic binning, comparative biology and taxonomic classification.</title>
        <authorList>
            <person name="Goeker M."/>
        </authorList>
    </citation>
    <scope>NUCLEOTIDE SEQUENCE [LARGE SCALE GENOMIC DNA]</scope>
    <source>
        <strain evidence="3 4">DSM 26407</strain>
    </source>
</reference>